<keyword evidence="7 9" id="KW-0408">Iron</keyword>
<evidence type="ECO:0000256" key="9">
    <source>
        <dbReference type="PIRSR" id="PIRSR602401-1"/>
    </source>
</evidence>
<keyword evidence="10" id="KW-0472">Membrane</keyword>
<organism evidence="11 12">
    <name type="scientific">Multifurca ochricompacta</name>
    <dbReference type="NCBI Taxonomy" id="376703"/>
    <lineage>
        <taxon>Eukaryota</taxon>
        <taxon>Fungi</taxon>
        <taxon>Dikarya</taxon>
        <taxon>Basidiomycota</taxon>
        <taxon>Agaricomycotina</taxon>
        <taxon>Agaricomycetes</taxon>
        <taxon>Russulales</taxon>
        <taxon>Russulaceae</taxon>
        <taxon>Multifurca</taxon>
    </lineage>
</organism>
<dbReference type="GO" id="GO:0016705">
    <property type="term" value="F:oxidoreductase activity, acting on paired donors, with incorporation or reduction of molecular oxygen"/>
    <property type="evidence" value="ECO:0007669"/>
    <property type="project" value="InterPro"/>
</dbReference>
<gene>
    <name evidence="11" type="ORF">B0F90DRAFT_1201031</name>
</gene>
<comment type="cofactor">
    <cofactor evidence="1 9">
        <name>heme</name>
        <dbReference type="ChEBI" id="CHEBI:30413"/>
    </cofactor>
</comment>
<feature type="transmembrane region" description="Helical" evidence="10">
    <location>
        <begin position="6"/>
        <end position="24"/>
    </location>
</feature>
<dbReference type="Gene3D" id="1.10.630.10">
    <property type="entry name" value="Cytochrome P450"/>
    <property type="match status" value="1"/>
</dbReference>
<reference evidence="11" key="1">
    <citation type="journal article" date="2022" name="New Phytol.">
        <title>Evolutionary transition to the ectomycorrhizal habit in the genomes of a hyperdiverse lineage of mushroom-forming fungi.</title>
        <authorList>
            <person name="Looney B."/>
            <person name="Miyauchi S."/>
            <person name="Morin E."/>
            <person name="Drula E."/>
            <person name="Courty P.E."/>
            <person name="Kohler A."/>
            <person name="Kuo A."/>
            <person name="LaButti K."/>
            <person name="Pangilinan J."/>
            <person name="Lipzen A."/>
            <person name="Riley R."/>
            <person name="Andreopoulos W."/>
            <person name="He G."/>
            <person name="Johnson J."/>
            <person name="Nolan M."/>
            <person name="Tritt A."/>
            <person name="Barry K.W."/>
            <person name="Grigoriev I.V."/>
            <person name="Nagy L.G."/>
            <person name="Hibbett D."/>
            <person name="Henrissat B."/>
            <person name="Matheny P.B."/>
            <person name="Labbe J."/>
            <person name="Martin F.M."/>
        </authorList>
    </citation>
    <scope>NUCLEOTIDE SEQUENCE</scope>
    <source>
        <strain evidence="11">BPL690</strain>
    </source>
</reference>
<keyword evidence="4 9" id="KW-0349">Heme</keyword>
<comment type="caution">
    <text evidence="11">The sequence shown here is derived from an EMBL/GenBank/DDBJ whole genome shotgun (WGS) entry which is preliminary data.</text>
</comment>
<dbReference type="PRINTS" id="PR00385">
    <property type="entry name" value="P450"/>
</dbReference>
<evidence type="ECO:0000256" key="4">
    <source>
        <dbReference type="ARBA" id="ARBA00022617"/>
    </source>
</evidence>
<keyword evidence="12" id="KW-1185">Reference proteome</keyword>
<dbReference type="InterPro" id="IPR001128">
    <property type="entry name" value="Cyt_P450"/>
</dbReference>
<dbReference type="AlphaFoldDB" id="A0AAD4M077"/>
<evidence type="ECO:0000256" key="6">
    <source>
        <dbReference type="ARBA" id="ARBA00023002"/>
    </source>
</evidence>
<dbReference type="GO" id="GO:0020037">
    <property type="term" value="F:heme binding"/>
    <property type="evidence" value="ECO:0007669"/>
    <property type="project" value="InterPro"/>
</dbReference>
<dbReference type="Pfam" id="PF00067">
    <property type="entry name" value="p450"/>
    <property type="match status" value="1"/>
</dbReference>
<evidence type="ECO:0000313" key="11">
    <source>
        <dbReference type="EMBL" id="KAI0295308.1"/>
    </source>
</evidence>
<evidence type="ECO:0000256" key="7">
    <source>
        <dbReference type="ARBA" id="ARBA00023004"/>
    </source>
</evidence>
<evidence type="ECO:0000256" key="10">
    <source>
        <dbReference type="SAM" id="Phobius"/>
    </source>
</evidence>
<dbReference type="PRINTS" id="PR00463">
    <property type="entry name" value="EP450I"/>
</dbReference>
<keyword evidence="6" id="KW-0560">Oxidoreductase</keyword>
<sequence>MLGLTQYAFPLVSAVLILTLSLLIPRLRKRHLPYPPGPSRLPIIGNLLNMPSDQPWFTYKKWSDDFGSDIVHVDVMGSHMIVLNSAKGTRELLDKRSSIYSDRPQMAAFNLLGLTEFNHGVFPYGDRWRRMRHIFLSNHHPTSYRSLETRAARRLLRNLLSTPENFVEHLKHMTGQIVLSIGYGIDARPERDPYLTAAKEVVDAIDLASTLEARLLDMIPWLIYLPSWFPGLSIKRKARKSRSFILNTLETPYAVVKAAVASGTASTSIAANMISQLDENSTQEEIWNSKAVPGLLHLVTADTTVSAFHTFTLAMTLYPEAQRKAQAEIDSVTGGSRLPEFSDQDALPYVSAILKEVLRWHPVGPLGVPHRVMQDDVYEGYFIPAGSIIMANVWAILHDPVTFPEPDRFYPERWLSPDAPAFPDHVFGYGRRVCQGRVMAREVVWVGIASVLATFNIAAVDGKVPKETYTSDMISFPEPFVAHITPRSDAAADLISLTAPETT</sequence>
<keyword evidence="10" id="KW-1133">Transmembrane helix</keyword>
<feature type="binding site" description="axial binding residue" evidence="9">
    <location>
        <position position="434"/>
    </location>
    <ligand>
        <name>heme</name>
        <dbReference type="ChEBI" id="CHEBI:30413"/>
    </ligand>
    <ligandPart>
        <name>Fe</name>
        <dbReference type="ChEBI" id="CHEBI:18248"/>
    </ligandPart>
</feature>
<dbReference type="GO" id="GO:0004497">
    <property type="term" value="F:monooxygenase activity"/>
    <property type="evidence" value="ECO:0007669"/>
    <property type="project" value="UniProtKB-KW"/>
</dbReference>
<dbReference type="InterPro" id="IPR002401">
    <property type="entry name" value="Cyt_P450_E_grp-I"/>
</dbReference>
<dbReference type="GO" id="GO:0005506">
    <property type="term" value="F:iron ion binding"/>
    <property type="evidence" value="ECO:0007669"/>
    <property type="project" value="InterPro"/>
</dbReference>
<evidence type="ECO:0000256" key="2">
    <source>
        <dbReference type="ARBA" id="ARBA00005179"/>
    </source>
</evidence>
<protein>
    <submittedName>
        <fullName evidence="11">Cytochrome P450</fullName>
    </submittedName>
</protein>
<comment type="similarity">
    <text evidence="3">Belongs to the cytochrome P450 family.</text>
</comment>
<dbReference type="PANTHER" id="PTHR46300:SF7">
    <property type="entry name" value="P450, PUTATIVE (EUROFUNG)-RELATED"/>
    <property type="match status" value="1"/>
</dbReference>
<name>A0AAD4M077_9AGAM</name>
<comment type="pathway">
    <text evidence="2">Secondary metabolite biosynthesis.</text>
</comment>
<evidence type="ECO:0000256" key="3">
    <source>
        <dbReference type="ARBA" id="ARBA00010617"/>
    </source>
</evidence>
<dbReference type="Proteomes" id="UP001203297">
    <property type="component" value="Unassembled WGS sequence"/>
</dbReference>
<dbReference type="EMBL" id="WTXG01000060">
    <property type="protein sequence ID" value="KAI0295308.1"/>
    <property type="molecule type" value="Genomic_DNA"/>
</dbReference>
<evidence type="ECO:0000256" key="8">
    <source>
        <dbReference type="ARBA" id="ARBA00023033"/>
    </source>
</evidence>
<keyword evidence="10" id="KW-0812">Transmembrane</keyword>
<keyword evidence="8" id="KW-0503">Monooxygenase</keyword>
<dbReference type="InterPro" id="IPR036396">
    <property type="entry name" value="Cyt_P450_sf"/>
</dbReference>
<evidence type="ECO:0000313" key="12">
    <source>
        <dbReference type="Proteomes" id="UP001203297"/>
    </source>
</evidence>
<evidence type="ECO:0000256" key="5">
    <source>
        <dbReference type="ARBA" id="ARBA00022723"/>
    </source>
</evidence>
<dbReference type="InterPro" id="IPR050364">
    <property type="entry name" value="Cytochrome_P450_fung"/>
</dbReference>
<evidence type="ECO:0000256" key="1">
    <source>
        <dbReference type="ARBA" id="ARBA00001971"/>
    </source>
</evidence>
<keyword evidence="5 9" id="KW-0479">Metal-binding</keyword>
<dbReference type="PANTHER" id="PTHR46300">
    <property type="entry name" value="P450, PUTATIVE (EUROFUNG)-RELATED-RELATED"/>
    <property type="match status" value="1"/>
</dbReference>
<dbReference type="SUPFAM" id="SSF48264">
    <property type="entry name" value="Cytochrome P450"/>
    <property type="match status" value="1"/>
</dbReference>
<dbReference type="CDD" id="cd11065">
    <property type="entry name" value="CYP64-like"/>
    <property type="match status" value="1"/>
</dbReference>
<accession>A0AAD4M077</accession>
<proteinExistence type="inferred from homology"/>